<sequence length="38" mass="4358">MKDESNQKRTRDDDEKGVSKKQKVDAEEKKKPSGPVKL</sequence>
<evidence type="ECO:0000313" key="3">
    <source>
        <dbReference type="Proteomes" id="UP000265520"/>
    </source>
</evidence>
<dbReference type="EMBL" id="LXQA010892458">
    <property type="protein sequence ID" value="MCI75855.1"/>
    <property type="molecule type" value="Genomic_DNA"/>
</dbReference>
<reference evidence="2 3" key="1">
    <citation type="journal article" date="2018" name="Front. Plant Sci.">
        <title>Red Clover (Trifolium pratense) and Zigzag Clover (T. medium) - A Picture of Genomic Similarities and Differences.</title>
        <authorList>
            <person name="Dluhosova J."/>
            <person name="Istvanek J."/>
            <person name="Nedelnik J."/>
            <person name="Repkova J."/>
        </authorList>
    </citation>
    <scope>NUCLEOTIDE SEQUENCE [LARGE SCALE GENOMIC DNA]</scope>
    <source>
        <strain evidence="3">cv. 10/8</strain>
        <tissue evidence="2">Leaf</tissue>
    </source>
</reference>
<organism evidence="2 3">
    <name type="scientific">Trifolium medium</name>
    <dbReference type="NCBI Taxonomy" id="97028"/>
    <lineage>
        <taxon>Eukaryota</taxon>
        <taxon>Viridiplantae</taxon>
        <taxon>Streptophyta</taxon>
        <taxon>Embryophyta</taxon>
        <taxon>Tracheophyta</taxon>
        <taxon>Spermatophyta</taxon>
        <taxon>Magnoliopsida</taxon>
        <taxon>eudicotyledons</taxon>
        <taxon>Gunneridae</taxon>
        <taxon>Pentapetalae</taxon>
        <taxon>rosids</taxon>
        <taxon>fabids</taxon>
        <taxon>Fabales</taxon>
        <taxon>Fabaceae</taxon>
        <taxon>Papilionoideae</taxon>
        <taxon>50 kb inversion clade</taxon>
        <taxon>NPAAA clade</taxon>
        <taxon>Hologalegina</taxon>
        <taxon>IRL clade</taxon>
        <taxon>Trifolieae</taxon>
        <taxon>Trifolium</taxon>
    </lineage>
</organism>
<keyword evidence="3" id="KW-1185">Reference proteome</keyword>
<dbReference type="AlphaFoldDB" id="A0A392UVN2"/>
<evidence type="ECO:0000256" key="1">
    <source>
        <dbReference type="SAM" id="MobiDB-lite"/>
    </source>
</evidence>
<accession>A0A392UVN2</accession>
<feature type="non-terminal residue" evidence="2">
    <location>
        <position position="38"/>
    </location>
</feature>
<feature type="region of interest" description="Disordered" evidence="1">
    <location>
        <begin position="1"/>
        <end position="38"/>
    </location>
</feature>
<name>A0A392UVN2_9FABA</name>
<protein>
    <submittedName>
        <fullName evidence="2">Uncharacterized protein</fullName>
    </submittedName>
</protein>
<proteinExistence type="predicted"/>
<dbReference type="Proteomes" id="UP000265520">
    <property type="component" value="Unassembled WGS sequence"/>
</dbReference>
<feature type="compositionally biased region" description="Basic and acidic residues" evidence="1">
    <location>
        <begin position="1"/>
        <end position="31"/>
    </location>
</feature>
<evidence type="ECO:0000313" key="2">
    <source>
        <dbReference type="EMBL" id="MCI75855.1"/>
    </source>
</evidence>
<comment type="caution">
    <text evidence="2">The sequence shown here is derived from an EMBL/GenBank/DDBJ whole genome shotgun (WGS) entry which is preliminary data.</text>
</comment>